<evidence type="ECO:0000256" key="2">
    <source>
        <dbReference type="ARBA" id="ARBA00004936"/>
    </source>
</evidence>
<evidence type="ECO:0000259" key="8">
    <source>
        <dbReference type="Pfam" id="PF00884"/>
    </source>
</evidence>
<keyword evidence="5 7" id="KW-1133">Transmembrane helix</keyword>
<keyword evidence="6 7" id="KW-0472">Membrane</keyword>
<feature type="domain" description="Sulfatase N-terminal" evidence="8">
    <location>
        <begin position="288"/>
        <end position="528"/>
    </location>
</feature>
<evidence type="ECO:0000256" key="4">
    <source>
        <dbReference type="ARBA" id="ARBA00022692"/>
    </source>
</evidence>
<evidence type="ECO:0000256" key="1">
    <source>
        <dbReference type="ARBA" id="ARBA00004651"/>
    </source>
</evidence>
<dbReference type="InterPro" id="IPR017850">
    <property type="entry name" value="Alkaline_phosphatase_core_sf"/>
</dbReference>
<sequence length="599" mass="69695">MYVIYVLIASITMSFIYEYSGLNGIGAKNMMLSFLLFLFINILVSNPNKKYKRNIVIFSFIPVLLAICNVTKVRFQLAEISFFDVKLAKAAGDIAGLFLDKIPYTKIALILVVYVIFVILSKKYVDIIDFFKMKYTLEEQNDIDDKLFDIDRLFRLKYIKIFPLIFIISFFTFTSEISSALSTSSFGNLLISGKILTQTYLRKYENEEQAIKRIIKTAKKEELAKIDINDRLLKDYPFNKQNNMDVVIIQSETFFDLPKYQDKLEKNGIVVHDEHISDNLHYYQNNGISGIMHTPTVGGGTVNTEYEVMTGYGARYFARGSIVFTSILEKQTNSLAYFLKDYVGNMKTIGIHNHNADYWDRDRVYPLLGIDKFIDITMFTKEEQDDLVGAWMSDKTIFDMTRRQLEENPNTNNFILSVTVQNHGPFLGKKGEDIEVDNLSEHDGWEIRNFVSNLKYSDEQLKIFMDYIDSRQKPTIVIFYGDHKPDPNYDIFKNSKYYTENDRQNMFNTDYFIYFNNAVQDEKLTSLKGIHQDISAAALNRYIQILLGDTSPVSMYMYNYTKDPVNYFNKDVITGIKDNTYRDITTNFVNAFIDYKDFD</sequence>
<feature type="transmembrane region" description="Helical" evidence="7">
    <location>
        <begin position="161"/>
        <end position="181"/>
    </location>
</feature>
<proteinExistence type="predicted"/>
<feature type="transmembrane region" description="Helical" evidence="7">
    <location>
        <begin position="56"/>
        <end position="75"/>
    </location>
</feature>
<accession>G9X1Q2</accession>
<dbReference type="InterPro" id="IPR000917">
    <property type="entry name" value="Sulfatase_N"/>
</dbReference>
<keyword evidence="4 7" id="KW-0812">Transmembrane</keyword>
<organism evidence="9 10">
    <name type="scientific">Peptoanaerobacter stomatis</name>
    <dbReference type="NCBI Taxonomy" id="796937"/>
    <lineage>
        <taxon>Bacteria</taxon>
        <taxon>Bacillati</taxon>
        <taxon>Bacillota</taxon>
        <taxon>Clostridia</taxon>
        <taxon>Peptostreptococcales</taxon>
        <taxon>Filifactoraceae</taxon>
        <taxon>Peptoanaerobacter</taxon>
    </lineage>
</organism>
<dbReference type="Pfam" id="PF00884">
    <property type="entry name" value="Sulfatase"/>
    <property type="match status" value="1"/>
</dbReference>
<dbReference type="SUPFAM" id="SSF53649">
    <property type="entry name" value="Alkaline phosphatase-like"/>
    <property type="match status" value="1"/>
</dbReference>
<name>G9X1Q2_9FIRM</name>
<dbReference type="PANTHER" id="PTHR47371:SF3">
    <property type="entry name" value="PHOSPHOGLYCEROL TRANSFERASE I"/>
    <property type="match status" value="1"/>
</dbReference>
<comment type="caution">
    <text evidence="9">The sequence shown here is derived from an EMBL/GenBank/DDBJ whole genome shotgun (WGS) entry which is preliminary data.</text>
</comment>
<comment type="pathway">
    <text evidence="2">Cell wall biogenesis; lipoteichoic acid biosynthesis.</text>
</comment>
<evidence type="ECO:0000256" key="7">
    <source>
        <dbReference type="SAM" id="Phobius"/>
    </source>
</evidence>
<keyword evidence="3" id="KW-1003">Cell membrane</keyword>
<dbReference type="RefSeq" id="WP_009524562.1">
    <property type="nucleotide sequence ID" value="NZ_JBQMYE010000002.1"/>
</dbReference>
<evidence type="ECO:0000313" key="10">
    <source>
        <dbReference type="Proteomes" id="UP000006437"/>
    </source>
</evidence>
<protein>
    <recommendedName>
        <fullName evidence="8">Sulfatase N-terminal domain-containing protein</fullName>
    </recommendedName>
</protein>
<evidence type="ECO:0000256" key="6">
    <source>
        <dbReference type="ARBA" id="ARBA00023136"/>
    </source>
</evidence>
<dbReference type="PATRIC" id="fig|796937.3.peg.1547"/>
<evidence type="ECO:0000256" key="3">
    <source>
        <dbReference type="ARBA" id="ARBA00022475"/>
    </source>
</evidence>
<dbReference type="Gene3D" id="3.40.720.10">
    <property type="entry name" value="Alkaline Phosphatase, subunit A"/>
    <property type="match status" value="1"/>
</dbReference>
<feature type="transmembrane region" description="Helical" evidence="7">
    <location>
        <begin position="25"/>
        <end position="44"/>
    </location>
</feature>
<dbReference type="GO" id="GO:0005886">
    <property type="term" value="C:plasma membrane"/>
    <property type="evidence" value="ECO:0007669"/>
    <property type="project" value="UniProtKB-SubCell"/>
</dbReference>
<feature type="transmembrane region" description="Helical" evidence="7">
    <location>
        <begin position="107"/>
        <end position="125"/>
    </location>
</feature>
<dbReference type="CDD" id="cd16015">
    <property type="entry name" value="LTA_synthase"/>
    <property type="match status" value="1"/>
</dbReference>
<gene>
    <name evidence="9" type="ORF">HMPREF9629_00325</name>
</gene>
<dbReference type="BioCyc" id="EBAC796937-HMP:GMGH-325-MONOMER"/>
<dbReference type="AlphaFoldDB" id="G9X1Q2"/>
<dbReference type="InterPro" id="IPR050448">
    <property type="entry name" value="OpgB/LTA_synthase_biosynth"/>
</dbReference>
<comment type="subcellular location">
    <subcellularLocation>
        <location evidence="1">Cell membrane</location>
        <topology evidence="1">Multi-pass membrane protein</topology>
    </subcellularLocation>
</comment>
<evidence type="ECO:0000313" key="9">
    <source>
        <dbReference type="EMBL" id="EHL13025.1"/>
    </source>
</evidence>
<dbReference type="EMBL" id="AFZE01000045">
    <property type="protein sequence ID" value="EHL13025.1"/>
    <property type="molecule type" value="Genomic_DNA"/>
</dbReference>
<dbReference type="Proteomes" id="UP000006437">
    <property type="component" value="Unassembled WGS sequence"/>
</dbReference>
<dbReference type="PANTHER" id="PTHR47371">
    <property type="entry name" value="LIPOTEICHOIC ACID SYNTHASE"/>
    <property type="match status" value="1"/>
</dbReference>
<evidence type="ECO:0000256" key="5">
    <source>
        <dbReference type="ARBA" id="ARBA00022989"/>
    </source>
</evidence>
<dbReference type="HOGENOM" id="CLU_456898_0_0_9"/>
<reference evidence="9 10" key="1">
    <citation type="submission" date="2011-08" db="EMBL/GenBank/DDBJ databases">
        <title>The Genome Sequence of Eubacteriaceae bacterium ACC19a.</title>
        <authorList>
            <consortium name="The Broad Institute Genome Sequencing Platform"/>
            <person name="Earl A."/>
            <person name="Ward D."/>
            <person name="Feldgarden M."/>
            <person name="Gevers D."/>
            <person name="Sizova M."/>
            <person name="Hazen A."/>
            <person name="Epstein S."/>
            <person name="Young S.K."/>
            <person name="Zeng Q."/>
            <person name="Gargeya S."/>
            <person name="Fitzgerald M."/>
            <person name="Haas B."/>
            <person name="Abouelleil A."/>
            <person name="Alvarado L."/>
            <person name="Arachchi H.M."/>
            <person name="Berlin A."/>
            <person name="Brown A."/>
            <person name="Chapman S.B."/>
            <person name="Chen Z."/>
            <person name="Dunbar C."/>
            <person name="Freedman E."/>
            <person name="Gearin G."/>
            <person name="Gellesch M."/>
            <person name="Goldberg J."/>
            <person name="Griggs A."/>
            <person name="Gujja S."/>
            <person name="Heiman D."/>
            <person name="Howarth C."/>
            <person name="Larson L."/>
            <person name="Lui A."/>
            <person name="MacDonald P.J.P."/>
            <person name="Montmayeur A."/>
            <person name="Murphy C."/>
            <person name="Neiman D."/>
            <person name="Pearson M."/>
            <person name="Priest M."/>
            <person name="Roberts A."/>
            <person name="Saif S."/>
            <person name="Shea T."/>
            <person name="Shenoy N."/>
            <person name="Sisk P."/>
            <person name="Stolte C."/>
            <person name="Sykes S."/>
            <person name="Wortman J."/>
            <person name="Nusbaum C."/>
            <person name="Birren B."/>
        </authorList>
    </citation>
    <scope>NUCLEOTIDE SEQUENCE [LARGE SCALE GENOMIC DNA]</scope>
    <source>
        <strain evidence="9 10">ACC19a</strain>
    </source>
</reference>